<dbReference type="PANTHER" id="PTHR10133:SF27">
    <property type="entry name" value="DNA POLYMERASE NU"/>
    <property type="match status" value="1"/>
</dbReference>
<dbReference type="InterPro" id="IPR002562">
    <property type="entry name" value="3'-5'_exonuclease_dom"/>
</dbReference>
<dbReference type="InterPro" id="IPR036279">
    <property type="entry name" value="5-3_exonuclease_C_sf"/>
</dbReference>
<dbReference type="FunFam" id="1.10.150.20:FF:000003">
    <property type="entry name" value="DNA polymerase I"/>
    <property type="match status" value="1"/>
</dbReference>
<dbReference type="eggNOG" id="COG0258">
    <property type="taxonomic scope" value="Bacteria"/>
</dbReference>
<dbReference type="FunFam" id="3.40.50.1010:FF:000001">
    <property type="entry name" value="DNA polymerase I"/>
    <property type="match status" value="1"/>
</dbReference>
<evidence type="ECO:0000256" key="15">
    <source>
        <dbReference type="ARBA" id="ARBA00049244"/>
    </source>
</evidence>
<dbReference type="InterPro" id="IPR019760">
    <property type="entry name" value="DNA-dir_DNA_pol_A_CS"/>
</dbReference>
<evidence type="ECO:0000259" key="19">
    <source>
        <dbReference type="SMART" id="SM00474"/>
    </source>
</evidence>
<dbReference type="Gene3D" id="3.30.70.370">
    <property type="match status" value="1"/>
</dbReference>
<dbReference type="SUPFAM" id="SSF88723">
    <property type="entry name" value="PIN domain-like"/>
    <property type="match status" value="1"/>
</dbReference>
<dbReference type="EMBL" id="CP000301">
    <property type="protein sequence ID" value="ABD90379.1"/>
    <property type="molecule type" value="Genomic_DNA"/>
</dbReference>
<feature type="domain" description="5'-3' exonuclease" evidence="20">
    <location>
        <begin position="21"/>
        <end position="281"/>
    </location>
</feature>
<dbReference type="GO" id="GO:0003887">
    <property type="term" value="F:DNA-directed DNA polymerase activity"/>
    <property type="evidence" value="ECO:0007669"/>
    <property type="project" value="UniProtKB-UniRule"/>
</dbReference>
<dbReference type="GO" id="GO:0008409">
    <property type="term" value="F:5'-3' exonuclease activity"/>
    <property type="evidence" value="ECO:0007669"/>
    <property type="project" value="UniProtKB-UniRule"/>
</dbReference>
<dbReference type="HOGENOM" id="CLU_004675_0_0_5"/>
<dbReference type="PANTHER" id="PTHR10133">
    <property type="entry name" value="DNA POLYMERASE I"/>
    <property type="match status" value="1"/>
</dbReference>
<dbReference type="GO" id="GO:0006302">
    <property type="term" value="P:double-strand break repair"/>
    <property type="evidence" value="ECO:0007669"/>
    <property type="project" value="TreeGrafter"/>
</dbReference>
<accession>Q20WV7</accession>
<dbReference type="SMART" id="SM00475">
    <property type="entry name" value="53EXOc"/>
    <property type="match status" value="1"/>
</dbReference>
<dbReference type="InterPro" id="IPR036397">
    <property type="entry name" value="RNaseH_sf"/>
</dbReference>
<sequence>MPKTSEHAASSVAVKAPSKGDHVFLVDGSSYIFRAYHALPPLNRKSDGLQVNAVLGFCNMLWKLLREMPNDERPTHLAIIFDKAEKTFRNELYPLYKAQRPPAPDDLIPQFALIREAVRAFDLPCLEQIGFEADDLIATYVRQACERGATATIVSSDKDLMQLVTDCVTMFDTMKDRRIGIPQVIEKFGVPPDKVVEVQALAGDSVDNVPGVPGIGVKTAAQLINEYGDLDTLLARAAEIKQPKRREALIANAEKARISRQLVLLDDKVALDVPLDELAVHEPDARKLIAFLKAMEFSTLTRRVAEYSQIDPADVEADAAVKSGTSSPSPLAGEGRGGGATDAGDLFGAPPSPTLPRKGGGSAPQTGQGLASSAPQSSDALTPQLLAAARAEEARKIPVNRDGYATLRTRDELHGWIAKIHDLGHVALEAKATFDIKSAVVDPMQAELTGLALALGPNEACYVPLGHRQSGDAAGLFASGLEPDQIAARDALEALRPILESPGVLKIGFNIKFTAVLLAQHGITLQNADDVQLMSYALDAGRHAHGLDALAETWLGHKTLSYGEVIGSGKAKLSFDQVAIDRATCYAAEDADVALRLWRVLKPRLVAERMTTVYETLERPLIGVLARMERRGISIDRAVLARLSGDFAQTAARIEAEIREIAGEEINIGSPKQLGDILFGKMQLPGGSKTKTGAWSTSAQVLEELAEQGHEFPRKILDWRQVSKLRSTYTDALPTYVHPQTHRVHTTYALAATTTGRLSSNEPNLQNIPVRTEDGRKIRRAFIAAPGHKLVSADYSQIELRLLAEIADIPVLKQAFQDGLDIHAMTASEMFGVPIKDMPSEVRRRAKAINFGIIYGISAFGLANQLGIPREEAGAYIKKYFERFPGIRAYMDATRDFCRAHGFVETLFGRKCHYPDIKASNASVRAFNERAAINARLQGTAADIIRRAMVRMEDALAEKKLSAQMLLQVHDELIFEVADDEVAATLPVVQQVMQDAPFPAVLLSVPLQVDARAANNWDEAH</sequence>
<dbReference type="AlphaFoldDB" id="Q20WV7"/>
<dbReference type="InterPro" id="IPR029060">
    <property type="entry name" value="PIN-like_dom_sf"/>
</dbReference>
<keyword evidence="11 17" id="KW-0269">Exonuclease</keyword>
<evidence type="ECO:0000256" key="5">
    <source>
        <dbReference type="ARBA" id="ARBA00022679"/>
    </source>
</evidence>
<dbReference type="Pfam" id="PF01367">
    <property type="entry name" value="5_3_exonuc"/>
    <property type="match status" value="1"/>
</dbReference>
<evidence type="ECO:0000256" key="18">
    <source>
        <dbReference type="SAM" id="MobiDB-lite"/>
    </source>
</evidence>
<dbReference type="GO" id="GO:0003677">
    <property type="term" value="F:DNA binding"/>
    <property type="evidence" value="ECO:0007669"/>
    <property type="project" value="UniProtKB-UniRule"/>
</dbReference>
<dbReference type="InterPro" id="IPR002421">
    <property type="entry name" value="5-3_exonuclease"/>
</dbReference>
<keyword evidence="7 17" id="KW-0235">DNA replication</keyword>
<dbReference type="Gene3D" id="1.20.1060.10">
    <property type="entry name" value="Taq DNA Polymerase, Chain T, domain 4"/>
    <property type="match status" value="1"/>
</dbReference>
<comment type="subunit">
    <text evidence="2">Single-chain monomer with multiple functions.</text>
</comment>
<keyword evidence="12 17" id="KW-0239">DNA-directed DNA polymerase</keyword>
<proteinExistence type="inferred from homology"/>
<feature type="domain" description="3'-5' exonuclease" evidence="19">
    <location>
        <begin position="404"/>
        <end position="606"/>
    </location>
</feature>
<evidence type="ECO:0000256" key="17">
    <source>
        <dbReference type="RuleBase" id="RU004460"/>
    </source>
</evidence>
<dbReference type="InterPro" id="IPR002298">
    <property type="entry name" value="DNA_polymerase_A"/>
</dbReference>
<dbReference type="SUPFAM" id="SSF47807">
    <property type="entry name" value="5' to 3' exonuclease, C-terminal subdomain"/>
    <property type="match status" value="1"/>
</dbReference>
<organism evidence="22">
    <name type="scientific">Rhodopseudomonas palustris (strain BisB18)</name>
    <dbReference type="NCBI Taxonomy" id="316056"/>
    <lineage>
        <taxon>Bacteria</taxon>
        <taxon>Pseudomonadati</taxon>
        <taxon>Pseudomonadota</taxon>
        <taxon>Alphaproteobacteria</taxon>
        <taxon>Hyphomicrobiales</taxon>
        <taxon>Nitrobacteraceae</taxon>
        <taxon>Rhodopseudomonas</taxon>
    </lineage>
</organism>
<dbReference type="Pfam" id="PF00476">
    <property type="entry name" value="DNA_pol_A"/>
    <property type="match status" value="1"/>
</dbReference>
<comment type="function">
    <text evidence="17">In addition to polymerase activity, this DNA polymerase exhibits 3'-5' and 5'-3' exonuclease activity.</text>
</comment>
<keyword evidence="8" id="KW-0540">Nuclease</keyword>
<name>Q20WV7_RHOPB</name>
<dbReference type="EC" id="2.7.7.7" evidence="3 16"/>
<dbReference type="RefSeq" id="WP_011475255.1">
    <property type="nucleotide sequence ID" value="NC_007925.1"/>
</dbReference>
<dbReference type="InterPro" id="IPR001098">
    <property type="entry name" value="DNA-dir_DNA_pol_A_palm_dom"/>
</dbReference>
<comment type="similarity">
    <text evidence="1 17">Belongs to the DNA polymerase type-A family.</text>
</comment>
<feature type="region of interest" description="Disordered" evidence="18">
    <location>
        <begin position="318"/>
        <end position="378"/>
    </location>
</feature>
<evidence type="ECO:0000256" key="16">
    <source>
        <dbReference type="NCBIfam" id="TIGR00593"/>
    </source>
</evidence>
<dbReference type="InterPro" id="IPR008918">
    <property type="entry name" value="HhH2"/>
</dbReference>
<dbReference type="Pfam" id="PF01612">
    <property type="entry name" value="DNA_pol_A_exo1"/>
    <property type="match status" value="1"/>
</dbReference>
<dbReference type="SMART" id="SM00279">
    <property type="entry name" value="HhH2"/>
    <property type="match status" value="1"/>
</dbReference>
<dbReference type="CDD" id="cd06139">
    <property type="entry name" value="DNA_polA_I_Ecoli_like_exo"/>
    <property type="match status" value="1"/>
</dbReference>
<dbReference type="FunFam" id="1.10.150.20:FF:000002">
    <property type="entry name" value="DNA polymerase I"/>
    <property type="match status" value="1"/>
</dbReference>
<evidence type="ECO:0000256" key="13">
    <source>
        <dbReference type="ARBA" id="ARBA00023125"/>
    </source>
</evidence>
<gene>
    <name evidence="17" type="primary">polA</name>
    <name evidence="22" type="ordered locus">RPC_4857</name>
</gene>
<evidence type="ECO:0000256" key="7">
    <source>
        <dbReference type="ARBA" id="ARBA00022705"/>
    </source>
</evidence>
<dbReference type="CDD" id="cd08637">
    <property type="entry name" value="DNA_pol_A_pol_I_C"/>
    <property type="match status" value="1"/>
</dbReference>
<evidence type="ECO:0000256" key="4">
    <source>
        <dbReference type="ARBA" id="ARBA00020311"/>
    </source>
</evidence>
<dbReference type="InterPro" id="IPR012337">
    <property type="entry name" value="RNaseH-like_sf"/>
</dbReference>
<dbReference type="InterPro" id="IPR020045">
    <property type="entry name" value="DNA_polI_H3TH"/>
</dbReference>
<evidence type="ECO:0000256" key="11">
    <source>
        <dbReference type="ARBA" id="ARBA00022839"/>
    </source>
</evidence>
<dbReference type="SUPFAM" id="SSF53098">
    <property type="entry name" value="Ribonuclease H-like"/>
    <property type="match status" value="1"/>
</dbReference>
<dbReference type="CDD" id="cd09859">
    <property type="entry name" value="PIN_53EXO"/>
    <property type="match status" value="1"/>
</dbReference>
<keyword evidence="9 17" id="KW-0227">DNA damage</keyword>
<protein>
    <recommendedName>
        <fullName evidence="4 16">DNA polymerase I</fullName>
        <ecNumber evidence="3 16">2.7.7.7</ecNumber>
    </recommendedName>
</protein>
<evidence type="ECO:0000256" key="14">
    <source>
        <dbReference type="ARBA" id="ARBA00023204"/>
    </source>
</evidence>
<feature type="compositionally biased region" description="Polar residues" evidence="18">
    <location>
        <begin position="363"/>
        <end position="378"/>
    </location>
</feature>
<keyword evidence="13 17" id="KW-0238">DNA-binding</keyword>
<dbReference type="Gene3D" id="1.10.150.20">
    <property type="entry name" value="5' to 3' exonuclease, C-terminal subdomain"/>
    <property type="match status" value="2"/>
</dbReference>
<reference evidence="22" key="1">
    <citation type="submission" date="2006-03" db="EMBL/GenBank/DDBJ databases">
        <title>Complete sequence of Rhodopseudomonas palustris BisB18.</title>
        <authorList>
            <consortium name="US DOE Joint Genome Institute"/>
            <person name="Copeland A."/>
            <person name="Lucas S."/>
            <person name="Lapidus A."/>
            <person name="Barry K."/>
            <person name="Detter J.C."/>
            <person name="Glavina del Rio T."/>
            <person name="Hammon N."/>
            <person name="Israni S."/>
            <person name="Dalin E."/>
            <person name="Tice H."/>
            <person name="Pitluck S."/>
            <person name="Chain P."/>
            <person name="Malfatti S."/>
            <person name="Shin M."/>
            <person name="Vergez L."/>
            <person name="Schmutz J."/>
            <person name="Larimer F."/>
            <person name="Land M."/>
            <person name="Hauser L."/>
            <person name="Pelletier D.A."/>
            <person name="Kyrpides N."/>
            <person name="Anderson I."/>
            <person name="Oda Y."/>
            <person name="Harwood C.S."/>
            <person name="Richardson P."/>
        </authorList>
    </citation>
    <scope>NUCLEOTIDE SEQUENCE [LARGE SCALE GENOMIC DNA]</scope>
    <source>
        <strain evidence="22">BisB18</strain>
    </source>
</reference>
<dbReference type="KEGG" id="rpc:RPC_4857"/>
<feature type="domain" description="DNA-directed DNA polymerase family A palm" evidence="21">
    <location>
        <begin position="775"/>
        <end position="981"/>
    </location>
</feature>
<dbReference type="CDD" id="cd09898">
    <property type="entry name" value="H3TH_53EXO"/>
    <property type="match status" value="1"/>
</dbReference>
<evidence type="ECO:0000313" key="22">
    <source>
        <dbReference type="EMBL" id="ABD90379.1"/>
    </source>
</evidence>
<comment type="catalytic activity">
    <reaction evidence="15 17">
        <text>DNA(n) + a 2'-deoxyribonucleoside 5'-triphosphate = DNA(n+1) + diphosphate</text>
        <dbReference type="Rhea" id="RHEA:22508"/>
        <dbReference type="Rhea" id="RHEA-COMP:17339"/>
        <dbReference type="Rhea" id="RHEA-COMP:17340"/>
        <dbReference type="ChEBI" id="CHEBI:33019"/>
        <dbReference type="ChEBI" id="CHEBI:61560"/>
        <dbReference type="ChEBI" id="CHEBI:173112"/>
        <dbReference type="EC" id="2.7.7.7"/>
    </reaction>
</comment>
<dbReference type="eggNOG" id="COG0749">
    <property type="taxonomic scope" value="Bacteria"/>
</dbReference>
<evidence type="ECO:0000256" key="2">
    <source>
        <dbReference type="ARBA" id="ARBA00011541"/>
    </source>
</evidence>
<dbReference type="GO" id="GO:0008408">
    <property type="term" value="F:3'-5' exonuclease activity"/>
    <property type="evidence" value="ECO:0007669"/>
    <property type="project" value="UniProtKB-UniRule"/>
</dbReference>
<evidence type="ECO:0000256" key="12">
    <source>
        <dbReference type="ARBA" id="ARBA00022932"/>
    </source>
</evidence>
<dbReference type="STRING" id="316056.RPC_4857"/>
<evidence type="ECO:0000256" key="8">
    <source>
        <dbReference type="ARBA" id="ARBA00022722"/>
    </source>
</evidence>
<evidence type="ECO:0000256" key="10">
    <source>
        <dbReference type="ARBA" id="ARBA00022801"/>
    </source>
</evidence>
<dbReference type="PRINTS" id="PR00868">
    <property type="entry name" value="DNAPOLI"/>
</dbReference>
<dbReference type="Gene3D" id="3.30.420.10">
    <property type="entry name" value="Ribonuclease H-like superfamily/Ribonuclease H"/>
    <property type="match status" value="1"/>
</dbReference>
<dbReference type="SUPFAM" id="SSF56672">
    <property type="entry name" value="DNA/RNA polymerases"/>
    <property type="match status" value="1"/>
</dbReference>
<dbReference type="OrthoDB" id="9806424at2"/>
<keyword evidence="14 17" id="KW-0234">DNA repair</keyword>
<dbReference type="Pfam" id="PF02739">
    <property type="entry name" value="5_3_exonuc_N"/>
    <property type="match status" value="1"/>
</dbReference>
<dbReference type="SMART" id="SM00482">
    <property type="entry name" value="POLAc"/>
    <property type="match status" value="1"/>
</dbReference>
<dbReference type="NCBIfam" id="TIGR00593">
    <property type="entry name" value="pola"/>
    <property type="match status" value="1"/>
</dbReference>
<dbReference type="InterPro" id="IPR020046">
    <property type="entry name" value="5-3_exonucl_a-hlix_arch_N"/>
</dbReference>
<dbReference type="GO" id="GO:0006261">
    <property type="term" value="P:DNA-templated DNA replication"/>
    <property type="evidence" value="ECO:0007669"/>
    <property type="project" value="UniProtKB-UniRule"/>
</dbReference>
<evidence type="ECO:0000259" key="20">
    <source>
        <dbReference type="SMART" id="SM00475"/>
    </source>
</evidence>
<keyword evidence="5 17" id="KW-0808">Transferase</keyword>
<dbReference type="NCBIfam" id="NF004397">
    <property type="entry name" value="PRK05755.1"/>
    <property type="match status" value="1"/>
</dbReference>
<evidence type="ECO:0000256" key="9">
    <source>
        <dbReference type="ARBA" id="ARBA00022763"/>
    </source>
</evidence>
<dbReference type="InterPro" id="IPR043502">
    <property type="entry name" value="DNA/RNA_pol_sf"/>
</dbReference>
<dbReference type="SMART" id="SM00474">
    <property type="entry name" value="35EXOc"/>
    <property type="match status" value="1"/>
</dbReference>
<keyword evidence="10 17" id="KW-0378">Hydrolase</keyword>
<evidence type="ECO:0000259" key="21">
    <source>
        <dbReference type="SMART" id="SM00482"/>
    </source>
</evidence>
<dbReference type="Gene3D" id="3.40.50.1010">
    <property type="entry name" value="5'-nuclease"/>
    <property type="match status" value="1"/>
</dbReference>
<evidence type="ECO:0000256" key="1">
    <source>
        <dbReference type="ARBA" id="ARBA00007705"/>
    </source>
</evidence>
<keyword evidence="6 17" id="KW-0548">Nucleotidyltransferase</keyword>
<dbReference type="PROSITE" id="PS00447">
    <property type="entry name" value="DNA_POLYMERASE_A"/>
    <property type="match status" value="1"/>
</dbReference>
<evidence type="ECO:0000256" key="3">
    <source>
        <dbReference type="ARBA" id="ARBA00012417"/>
    </source>
</evidence>
<dbReference type="FunFam" id="1.20.1060.10:FF:000001">
    <property type="entry name" value="DNA polymerase I"/>
    <property type="match status" value="1"/>
</dbReference>
<dbReference type="InterPro" id="IPR018320">
    <property type="entry name" value="DNA_polymerase_1"/>
</dbReference>
<evidence type="ECO:0000256" key="6">
    <source>
        <dbReference type="ARBA" id="ARBA00022695"/>
    </source>
</evidence>